<accession>A0A369JE03</accession>
<dbReference type="Proteomes" id="UP000076154">
    <property type="component" value="Unassembled WGS sequence"/>
</dbReference>
<organism evidence="5 6">
    <name type="scientific">Hypsizygus marmoreus</name>
    <name type="common">White beech mushroom</name>
    <name type="synonym">Agaricus marmoreus</name>
    <dbReference type="NCBI Taxonomy" id="39966"/>
    <lineage>
        <taxon>Eukaryota</taxon>
        <taxon>Fungi</taxon>
        <taxon>Dikarya</taxon>
        <taxon>Basidiomycota</taxon>
        <taxon>Agaricomycotina</taxon>
        <taxon>Agaricomycetes</taxon>
        <taxon>Agaricomycetidae</taxon>
        <taxon>Agaricales</taxon>
        <taxon>Tricholomatineae</taxon>
        <taxon>Lyophyllaceae</taxon>
        <taxon>Hypsizygus</taxon>
    </lineage>
</organism>
<keyword evidence="6" id="KW-1185">Reference proteome</keyword>
<evidence type="ECO:0000256" key="1">
    <source>
        <dbReference type="ARBA" id="ARBA00022490"/>
    </source>
</evidence>
<evidence type="ECO:0000313" key="5">
    <source>
        <dbReference type="EMBL" id="RDB20361.1"/>
    </source>
</evidence>
<dbReference type="STRING" id="39966.A0A369JE03"/>
<keyword evidence="3" id="KW-0648">Protein biosynthesis</keyword>
<evidence type="ECO:0000256" key="2">
    <source>
        <dbReference type="ARBA" id="ARBA00022540"/>
    </source>
</evidence>
<keyword evidence="1" id="KW-0963">Cytoplasm</keyword>
<keyword evidence="2 5" id="KW-0396">Initiation factor</keyword>
<name>A0A369JE03_HYPMA</name>
<dbReference type="InParanoid" id="A0A369JE03"/>
<sequence>NLRGDSLSPRAYQHQCPRAGERDGVKSRSRFMAFPPEIEVDGSVLENIGTSVEMLTHQFDERGGGYKRLLGPTSSLLYPSFIPPAPPPYPFSFHNPSTTNNYSGAADYPFHFRVLSTAADLNTYVNWGTLPSDIISGSWDRSLEELSTLRDTTDTGSPIQPSSSSTSLIHWFLFTHFDPFLGSTEPRDTRVDADCTALRQTIKFIQTEQFQYQDPVTCFLKELYVEFEEHELGRRRRSLVTTSLWLRRRFWTMLDI</sequence>
<evidence type="ECO:0000256" key="3">
    <source>
        <dbReference type="ARBA" id="ARBA00022917"/>
    </source>
</evidence>
<dbReference type="AlphaFoldDB" id="A0A369JE03"/>
<evidence type="ECO:0000256" key="4">
    <source>
        <dbReference type="SAM" id="MobiDB-lite"/>
    </source>
</evidence>
<dbReference type="PANTHER" id="PTHR10317">
    <property type="entry name" value="EUKARYOTIC TRANSLATION INITIATION FACTOR 3 SUBUNIT E"/>
    <property type="match status" value="1"/>
</dbReference>
<proteinExistence type="predicted"/>
<comment type="caution">
    <text evidence="5">The sequence shown here is derived from an EMBL/GenBank/DDBJ whole genome shotgun (WGS) entry which is preliminary data.</text>
</comment>
<dbReference type="GO" id="GO:0003743">
    <property type="term" value="F:translation initiation factor activity"/>
    <property type="evidence" value="ECO:0007669"/>
    <property type="project" value="UniProtKB-KW"/>
</dbReference>
<feature type="non-terminal residue" evidence="5">
    <location>
        <position position="1"/>
    </location>
</feature>
<protein>
    <submittedName>
        <fullName evidence="5">Eukaryotic translation initiation factor 3 subunit E</fullName>
    </submittedName>
</protein>
<dbReference type="GO" id="GO:0005852">
    <property type="term" value="C:eukaryotic translation initiation factor 3 complex"/>
    <property type="evidence" value="ECO:0007669"/>
    <property type="project" value="InterPro"/>
</dbReference>
<gene>
    <name evidence="5" type="primary">EIF3E</name>
    <name evidence="5" type="ORF">Hypma_012701</name>
</gene>
<dbReference type="InterPro" id="IPR016650">
    <property type="entry name" value="eIF3e"/>
</dbReference>
<reference evidence="5" key="1">
    <citation type="submission" date="2018-04" db="EMBL/GenBank/DDBJ databases">
        <title>Whole genome sequencing of Hypsizygus marmoreus.</title>
        <authorList>
            <person name="Choi I.-G."/>
            <person name="Min B."/>
            <person name="Kim J.-G."/>
            <person name="Kim S."/>
            <person name="Oh Y.-L."/>
            <person name="Kong W.-S."/>
            <person name="Park H."/>
            <person name="Jeong J."/>
            <person name="Song E.-S."/>
        </authorList>
    </citation>
    <scope>NUCLEOTIDE SEQUENCE [LARGE SCALE GENOMIC DNA]</scope>
    <source>
        <strain evidence="5">51987-8</strain>
    </source>
</reference>
<dbReference type="EMBL" id="LUEZ02000069">
    <property type="protein sequence ID" value="RDB20361.1"/>
    <property type="molecule type" value="Genomic_DNA"/>
</dbReference>
<dbReference type="OrthoDB" id="417252at2759"/>
<feature type="region of interest" description="Disordered" evidence="4">
    <location>
        <begin position="1"/>
        <end position="24"/>
    </location>
</feature>
<evidence type="ECO:0000313" key="6">
    <source>
        <dbReference type="Proteomes" id="UP000076154"/>
    </source>
</evidence>